<accession>A0A381VZL2</accession>
<reference evidence="1" key="1">
    <citation type="submission" date="2018-05" db="EMBL/GenBank/DDBJ databases">
        <authorList>
            <person name="Lanie J.A."/>
            <person name="Ng W.-L."/>
            <person name="Kazmierczak K.M."/>
            <person name="Andrzejewski T.M."/>
            <person name="Davidsen T.M."/>
            <person name="Wayne K.J."/>
            <person name="Tettelin H."/>
            <person name="Glass J.I."/>
            <person name="Rusch D."/>
            <person name="Podicherti R."/>
            <person name="Tsui H.-C.T."/>
            <person name="Winkler M.E."/>
        </authorList>
    </citation>
    <scope>NUCLEOTIDE SEQUENCE</scope>
</reference>
<dbReference type="Gene3D" id="3.10.180.10">
    <property type="entry name" value="2,3-Dihydroxybiphenyl 1,2-Dioxygenase, domain 1"/>
    <property type="match status" value="1"/>
</dbReference>
<feature type="non-terminal residue" evidence="1">
    <location>
        <position position="45"/>
    </location>
</feature>
<name>A0A381VZL2_9ZZZZ</name>
<gene>
    <name evidence="1" type="ORF">METZ01_LOCUS98579</name>
</gene>
<evidence type="ECO:0008006" key="2">
    <source>
        <dbReference type="Google" id="ProtNLM"/>
    </source>
</evidence>
<evidence type="ECO:0000313" key="1">
    <source>
        <dbReference type="EMBL" id="SVA45725.1"/>
    </source>
</evidence>
<protein>
    <recommendedName>
        <fullName evidence="2">Glyoxalase/fosfomycin resistance/dioxygenase domain-containing protein</fullName>
    </recommendedName>
</protein>
<dbReference type="AlphaFoldDB" id="A0A381VZL2"/>
<dbReference type="EMBL" id="UINC01010261">
    <property type="protein sequence ID" value="SVA45725.1"/>
    <property type="molecule type" value="Genomic_DNA"/>
</dbReference>
<organism evidence="1">
    <name type="scientific">marine metagenome</name>
    <dbReference type="NCBI Taxonomy" id="408172"/>
    <lineage>
        <taxon>unclassified sequences</taxon>
        <taxon>metagenomes</taxon>
        <taxon>ecological metagenomes</taxon>
    </lineage>
</organism>
<sequence length="45" mass="5029">MAHTFHLAIPAGDLHNAIYFYCSVLGCTKGNMEINPPDSWCDINF</sequence>
<dbReference type="SUPFAM" id="SSF54593">
    <property type="entry name" value="Glyoxalase/Bleomycin resistance protein/Dihydroxybiphenyl dioxygenase"/>
    <property type="match status" value="1"/>
</dbReference>
<dbReference type="InterPro" id="IPR029068">
    <property type="entry name" value="Glyas_Bleomycin-R_OHBP_Dase"/>
</dbReference>
<proteinExistence type="predicted"/>